<feature type="compositionally biased region" description="Low complexity" evidence="1">
    <location>
        <begin position="126"/>
        <end position="140"/>
    </location>
</feature>
<keyword evidence="2" id="KW-0472">Membrane</keyword>
<protein>
    <submittedName>
        <fullName evidence="3">Uncharacterized protein</fullName>
    </submittedName>
</protein>
<dbReference type="AlphaFoldDB" id="A0AAE1NKK6"/>
<name>A0AAE1NKK6_9EUCA</name>
<evidence type="ECO:0000256" key="2">
    <source>
        <dbReference type="SAM" id="Phobius"/>
    </source>
</evidence>
<dbReference type="EMBL" id="JAWZYT010005092">
    <property type="protein sequence ID" value="KAK4291628.1"/>
    <property type="molecule type" value="Genomic_DNA"/>
</dbReference>
<evidence type="ECO:0000313" key="3">
    <source>
        <dbReference type="EMBL" id="KAK4291628.1"/>
    </source>
</evidence>
<keyword evidence="4" id="KW-1185">Reference proteome</keyword>
<organism evidence="3 4">
    <name type="scientific">Petrolisthes manimaculis</name>
    <dbReference type="NCBI Taxonomy" id="1843537"/>
    <lineage>
        <taxon>Eukaryota</taxon>
        <taxon>Metazoa</taxon>
        <taxon>Ecdysozoa</taxon>
        <taxon>Arthropoda</taxon>
        <taxon>Crustacea</taxon>
        <taxon>Multicrustacea</taxon>
        <taxon>Malacostraca</taxon>
        <taxon>Eumalacostraca</taxon>
        <taxon>Eucarida</taxon>
        <taxon>Decapoda</taxon>
        <taxon>Pleocyemata</taxon>
        <taxon>Anomura</taxon>
        <taxon>Galatheoidea</taxon>
        <taxon>Porcellanidae</taxon>
        <taxon>Petrolisthes</taxon>
    </lineage>
</organism>
<accession>A0AAE1NKK6</accession>
<keyword evidence="2" id="KW-1133">Transmembrane helix</keyword>
<feature type="region of interest" description="Disordered" evidence="1">
    <location>
        <begin position="123"/>
        <end position="164"/>
    </location>
</feature>
<evidence type="ECO:0000256" key="1">
    <source>
        <dbReference type="SAM" id="MobiDB-lite"/>
    </source>
</evidence>
<reference evidence="3" key="1">
    <citation type="submission" date="2023-11" db="EMBL/GenBank/DDBJ databases">
        <title>Genome assemblies of two species of porcelain crab, Petrolisthes cinctipes and Petrolisthes manimaculis (Anomura: Porcellanidae).</title>
        <authorList>
            <person name="Angst P."/>
        </authorList>
    </citation>
    <scope>NUCLEOTIDE SEQUENCE</scope>
    <source>
        <strain evidence="3">PB745_02</strain>
        <tissue evidence="3">Gill</tissue>
    </source>
</reference>
<keyword evidence="2" id="KW-0812">Transmembrane</keyword>
<feature type="compositionally biased region" description="Polar residues" evidence="1">
    <location>
        <begin position="150"/>
        <end position="163"/>
    </location>
</feature>
<feature type="transmembrane region" description="Helical" evidence="2">
    <location>
        <begin position="9"/>
        <end position="26"/>
    </location>
</feature>
<dbReference type="Proteomes" id="UP001292094">
    <property type="component" value="Unassembled WGS sequence"/>
</dbReference>
<sequence>MCCEHENAFLRQFLIICLIITLWYVPQTVHQLDVPLAALPDIIEATAPIPVLRLSLSTGDTQPLVQSKPQGKDIGEKEGNGLMVLGGDVVEVFSDVTFTVTTSVTALPYWFVLRAPDYPHTSVGFSKSSTNTKNLTSSPTVYSRSPPLASVNSSASPTDSQSPEVHVLSLSTREIDSPCNQCVLLLKEPLGVVEGDLGRLEVVWRDGVFNGTITSTNNSVPPAT</sequence>
<evidence type="ECO:0000313" key="4">
    <source>
        <dbReference type="Proteomes" id="UP001292094"/>
    </source>
</evidence>
<proteinExistence type="predicted"/>
<comment type="caution">
    <text evidence="3">The sequence shown here is derived from an EMBL/GenBank/DDBJ whole genome shotgun (WGS) entry which is preliminary data.</text>
</comment>
<gene>
    <name evidence="3" type="ORF">Pmani_035556</name>
</gene>